<feature type="chain" id="PRO_5022053324" description="DUF6318 domain-containing protein" evidence="2">
    <location>
        <begin position="26"/>
        <end position="212"/>
    </location>
</feature>
<gene>
    <name evidence="4" type="ORF">CPE01_09850</name>
</gene>
<dbReference type="AlphaFoldDB" id="A0A510URK3"/>
<protein>
    <recommendedName>
        <fullName evidence="3">DUF6318 domain-containing protein</fullName>
    </recommendedName>
</protein>
<sequence length="212" mass="21861">MPRRSLALLLALALSTLTACTGARADPVDATQSAAPATAAADPSPAALQPTASATDVPTGAALDVRVPPARPAALEGPPTEENAKAVARYFLSLFPYVVATGDLEAWDALSGEPCSYCSSVRAFVSEIHDAGNHGEGGAFELGFTSGFDVGAGEFVVGIEYIETPSQTVAPDGTVVEDFPETLSYKANFSLAWTGSSWVVNGVQVDDWGKNP</sequence>
<name>A0A510URK3_9CELL</name>
<keyword evidence="2" id="KW-0732">Signal</keyword>
<reference evidence="4 5" key="1">
    <citation type="submission" date="2019-07" db="EMBL/GenBank/DDBJ databases">
        <title>Whole genome shotgun sequence of Cellulomonas persica NBRC 101101.</title>
        <authorList>
            <person name="Hosoyama A."/>
            <person name="Uohara A."/>
            <person name="Ohji S."/>
            <person name="Ichikawa N."/>
        </authorList>
    </citation>
    <scope>NUCLEOTIDE SEQUENCE [LARGE SCALE GENOMIC DNA]</scope>
    <source>
        <strain evidence="4 5">NBRC 101101</strain>
    </source>
</reference>
<feature type="signal peptide" evidence="2">
    <location>
        <begin position="1"/>
        <end position="25"/>
    </location>
</feature>
<dbReference type="RefSeq" id="WP_146805536.1">
    <property type="nucleotide sequence ID" value="NZ_BJUA01000004.1"/>
</dbReference>
<keyword evidence="5" id="KW-1185">Reference proteome</keyword>
<dbReference type="EMBL" id="BJUA01000004">
    <property type="protein sequence ID" value="GEK17252.1"/>
    <property type="molecule type" value="Genomic_DNA"/>
</dbReference>
<comment type="caution">
    <text evidence="4">The sequence shown here is derived from an EMBL/GenBank/DDBJ whole genome shotgun (WGS) entry which is preliminary data.</text>
</comment>
<evidence type="ECO:0000256" key="1">
    <source>
        <dbReference type="SAM" id="MobiDB-lite"/>
    </source>
</evidence>
<feature type="compositionally biased region" description="Low complexity" evidence="1">
    <location>
        <begin position="34"/>
        <end position="50"/>
    </location>
</feature>
<evidence type="ECO:0000256" key="2">
    <source>
        <dbReference type="SAM" id="SignalP"/>
    </source>
</evidence>
<evidence type="ECO:0000313" key="4">
    <source>
        <dbReference type="EMBL" id="GEK17252.1"/>
    </source>
</evidence>
<dbReference type="Pfam" id="PF19843">
    <property type="entry name" value="DUF6318"/>
    <property type="match status" value="1"/>
</dbReference>
<feature type="region of interest" description="Disordered" evidence="1">
    <location>
        <begin position="34"/>
        <end position="54"/>
    </location>
</feature>
<organism evidence="4 5">
    <name type="scientific">Cellulomonas persica</name>
    <dbReference type="NCBI Taxonomy" id="76861"/>
    <lineage>
        <taxon>Bacteria</taxon>
        <taxon>Bacillati</taxon>
        <taxon>Actinomycetota</taxon>
        <taxon>Actinomycetes</taxon>
        <taxon>Micrococcales</taxon>
        <taxon>Cellulomonadaceae</taxon>
        <taxon>Cellulomonas</taxon>
    </lineage>
</organism>
<evidence type="ECO:0000259" key="3">
    <source>
        <dbReference type="Pfam" id="PF19843"/>
    </source>
</evidence>
<dbReference type="Proteomes" id="UP000321386">
    <property type="component" value="Unassembled WGS sequence"/>
</dbReference>
<dbReference type="PROSITE" id="PS51257">
    <property type="entry name" value="PROKAR_LIPOPROTEIN"/>
    <property type="match status" value="1"/>
</dbReference>
<feature type="domain" description="DUF6318" evidence="3">
    <location>
        <begin position="68"/>
        <end position="200"/>
    </location>
</feature>
<proteinExistence type="predicted"/>
<dbReference type="InterPro" id="IPR046281">
    <property type="entry name" value="DUF6318"/>
</dbReference>
<accession>A0A510URK3</accession>
<dbReference type="OrthoDB" id="5148029at2"/>
<evidence type="ECO:0000313" key="5">
    <source>
        <dbReference type="Proteomes" id="UP000321386"/>
    </source>
</evidence>